<dbReference type="GO" id="GO:0006397">
    <property type="term" value="P:mRNA processing"/>
    <property type="evidence" value="ECO:0007669"/>
    <property type="project" value="InterPro"/>
</dbReference>
<dbReference type="GO" id="GO:0006511">
    <property type="term" value="P:ubiquitin-dependent protein catabolic process"/>
    <property type="evidence" value="ECO:0007669"/>
    <property type="project" value="TreeGrafter"/>
</dbReference>
<protein>
    <submittedName>
        <fullName evidence="8">RING-type domain-containing protein</fullName>
    </submittedName>
</protein>
<dbReference type="GO" id="GO:0061630">
    <property type="term" value="F:ubiquitin protein ligase activity"/>
    <property type="evidence" value="ECO:0007669"/>
    <property type="project" value="InterPro"/>
</dbReference>
<accession>A0A1I8C3B6</accession>
<sequence length="472" mass="51462">MDELMETTKDDPLAMLHPSGKFVKSIMHFQARLQRKHEPFPGQADDVTGSPSIEEQSEVPEQYKCYLCKGLLRDAVLAACCGHSFCAECYQQQLLANPLERCPGPECSQQISADSLIPNKSLRSAIQKYLNELHSGGETTDQQTGGVNKPSVLTDTQSLLHKLMPDLAFAQAQRELATTAGRSPPQPDSSQTSSVATTNMPAASITQPVPSKPPPIFIGLKTISDPMTSTTTTINVTTQNNAVYDYSVTALSSQAPSQAAPLNNITTVSTESSLHGAPLFLPKIPIFDPKMPPPPINIPPSAAQNIPLTPPIMTTGNGSAMHVPTSINPVQQKGLVNASSLSAQELSSLWENFLIRKDKEKKDKRTRPSPTINIPISAAQNVPVAPIVSLSPPGNGSVRHVTTSINTIQPKVVTASPLSAQELTSVWENFLKRKDKEKNEEKMDRKEDRNGKREVKDEKREDRKDKKEDKKL</sequence>
<keyword evidence="3" id="KW-0862">Zinc</keyword>
<feature type="domain" description="RING-type" evidence="6">
    <location>
        <begin position="65"/>
        <end position="103"/>
    </location>
</feature>
<dbReference type="PROSITE" id="PS00518">
    <property type="entry name" value="ZF_RING_1"/>
    <property type="match status" value="1"/>
</dbReference>
<dbReference type="AlphaFoldDB" id="A0A1I8C3B6"/>
<dbReference type="Proteomes" id="UP000095281">
    <property type="component" value="Unplaced"/>
</dbReference>
<dbReference type="WBParaSite" id="MhA1_Contig957.frz3.gene11">
    <property type="protein sequence ID" value="MhA1_Contig957.frz3.gene11"/>
    <property type="gene ID" value="MhA1_Contig957.frz3.gene11"/>
</dbReference>
<dbReference type="InterPro" id="IPR013083">
    <property type="entry name" value="Znf_RING/FYVE/PHD"/>
</dbReference>
<reference evidence="8" key="1">
    <citation type="submission" date="2016-11" db="UniProtKB">
        <authorList>
            <consortium name="WormBaseParasite"/>
        </authorList>
    </citation>
    <scope>IDENTIFICATION</scope>
</reference>
<organism evidence="7 8">
    <name type="scientific">Meloidogyne hapla</name>
    <name type="common">Root-knot nematode worm</name>
    <dbReference type="NCBI Taxonomy" id="6305"/>
    <lineage>
        <taxon>Eukaryota</taxon>
        <taxon>Metazoa</taxon>
        <taxon>Ecdysozoa</taxon>
        <taxon>Nematoda</taxon>
        <taxon>Chromadorea</taxon>
        <taxon>Rhabditida</taxon>
        <taxon>Tylenchina</taxon>
        <taxon>Tylenchomorpha</taxon>
        <taxon>Tylenchoidea</taxon>
        <taxon>Meloidogynidae</taxon>
        <taxon>Meloidogyninae</taxon>
        <taxon>Meloidogyne</taxon>
    </lineage>
</organism>
<evidence type="ECO:0000256" key="1">
    <source>
        <dbReference type="ARBA" id="ARBA00022723"/>
    </source>
</evidence>
<feature type="compositionally biased region" description="Polar residues" evidence="5">
    <location>
        <begin position="195"/>
        <end position="209"/>
    </location>
</feature>
<feature type="compositionally biased region" description="Basic and acidic residues" evidence="5">
    <location>
        <begin position="430"/>
        <end position="472"/>
    </location>
</feature>
<dbReference type="SUPFAM" id="SSF57850">
    <property type="entry name" value="RING/U-box"/>
    <property type="match status" value="1"/>
</dbReference>
<proteinExistence type="predicted"/>
<feature type="region of interest" description="Disordered" evidence="5">
    <location>
        <begin position="429"/>
        <end position="472"/>
    </location>
</feature>
<dbReference type="GO" id="GO:0005634">
    <property type="term" value="C:nucleus"/>
    <property type="evidence" value="ECO:0007669"/>
    <property type="project" value="TreeGrafter"/>
</dbReference>
<dbReference type="Gene3D" id="3.30.40.10">
    <property type="entry name" value="Zinc/RING finger domain, C3HC4 (zinc finger)"/>
    <property type="match status" value="1"/>
</dbReference>
<dbReference type="GO" id="GO:0008270">
    <property type="term" value="F:zinc ion binding"/>
    <property type="evidence" value="ECO:0007669"/>
    <property type="project" value="UniProtKB-KW"/>
</dbReference>
<dbReference type="InterPro" id="IPR033489">
    <property type="entry name" value="RBBP6"/>
</dbReference>
<evidence type="ECO:0000313" key="7">
    <source>
        <dbReference type="Proteomes" id="UP000095281"/>
    </source>
</evidence>
<feature type="region of interest" description="Disordered" evidence="5">
    <location>
        <begin position="177"/>
        <end position="213"/>
    </location>
</feature>
<evidence type="ECO:0000256" key="2">
    <source>
        <dbReference type="ARBA" id="ARBA00022771"/>
    </source>
</evidence>
<dbReference type="InterPro" id="IPR017907">
    <property type="entry name" value="Znf_RING_CS"/>
</dbReference>
<evidence type="ECO:0000313" key="8">
    <source>
        <dbReference type="WBParaSite" id="MhA1_Contig957.frz3.gene11"/>
    </source>
</evidence>
<name>A0A1I8C3B6_MELHA</name>
<keyword evidence="7" id="KW-1185">Reference proteome</keyword>
<dbReference type="PROSITE" id="PS50089">
    <property type="entry name" value="ZF_RING_2"/>
    <property type="match status" value="1"/>
</dbReference>
<dbReference type="PANTHER" id="PTHR15439">
    <property type="entry name" value="RETINOBLASTOMA-BINDING PROTEIN 6"/>
    <property type="match status" value="1"/>
</dbReference>
<evidence type="ECO:0000256" key="5">
    <source>
        <dbReference type="SAM" id="MobiDB-lite"/>
    </source>
</evidence>
<evidence type="ECO:0000259" key="6">
    <source>
        <dbReference type="PROSITE" id="PS50089"/>
    </source>
</evidence>
<evidence type="ECO:0000256" key="3">
    <source>
        <dbReference type="ARBA" id="ARBA00022833"/>
    </source>
</evidence>
<evidence type="ECO:0000256" key="4">
    <source>
        <dbReference type="PROSITE-ProRule" id="PRU00175"/>
    </source>
</evidence>
<keyword evidence="1" id="KW-0479">Metal-binding</keyword>
<dbReference type="InterPro" id="IPR001841">
    <property type="entry name" value="Znf_RING"/>
</dbReference>
<keyword evidence="2 4" id="KW-0863">Zinc-finger</keyword>
<dbReference type="CDD" id="cd16620">
    <property type="entry name" value="vRING-HC-C4C4_RBBP6"/>
    <property type="match status" value="1"/>
</dbReference>
<dbReference type="PANTHER" id="PTHR15439:SF0">
    <property type="entry name" value="CELL DIVISION CYCLE AND APOPTOSIS REGULATOR PROTEIN 1-RELATED"/>
    <property type="match status" value="1"/>
</dbReference>
<dbReference type="Pfam" id="PF13923">
    <property type="entry name" value="zf-C3HC4_2"/>
    <property type="match status" value="1"/>
</dbReference>
<dbReference type="GO" id="GO:0016567">
    <property type="term" value="P:protein ubiquitination"/>
    <property type="evidence" value="ECO:0007669"/>
    <property type="project" value="InterPro"/>
</dbReference>